<dbReference type="Gramene" id="RZC77964">
    <property type="protein sequence ID" value="RZC77964"/>
    <property type="gene ID" value="C5167_003893"/>
</dbReference>
<dbReference type="Proteomes" id="UP000316621">
    <property type="component" value="Chromosome 9"/>
</dbReference>
<dbReference type="EMBL" id="CM010723">
    <property type="protein sequence ID" value="RZC77964.1"/>
    <property type="molecule type" value="Genomic_DNA"/>
</dbReference>
<name>A0A4Y7KXE5_PAPSO</name>
<evidence type="ECO:0000256" key="1">
    <source>
        <dbReference type="SAM" id="MobiDB-lite"/>
    </source>
</evidence>
<accession>A0A4Y7KXE5</accession>
<gene>
    <name evidence="2" type="ORF">C5167_003893</name>
</gene>
<sequence length="90" mass="9925">MTSYKAINPQVETDDEDMDPTGKGSLPSHGAEHFDNDTPQGRKEIIQHVLAVASFKNSSIPRNVVARIAASLTMQPKQVNSRSANIKWLH</sequence>
<organism evidence="2 3">
    <name type="scientific">Papaver somniferum</name>
    <name type="common">Opium poppy</name>
    <dbReference type="NCBI Taxonomy" id="3469"/>
    <lineage>
        <taxon>Eukaryota</taxon>
        <taxon>Viridiplantae</taxon>
        <taxon>Streptophyta</taxon>
        <taxon>Embryophyta</taxon>
        <taxon>Tracheophyta</taxon>
        <taxon>Spermatophyta</taxon>
        <taxon>Magnoliopsida</taxon>
        <taxon>Ranunculales</taxon>
        <taxon>Papaveraceae</taxon>
        <taxon>Papaveroideae</taxon>
        <taxon>Papaver</taxon>
    </lineage>
</organism>
<keyword evidence="3" id="KW-1185">Reference proteome</keyword>
<dbReference type="AlphaFoldDB" id="A0A4Y7KXE5"/>
<feature type="region of interest" description="Disordered" evidence="1">
    <location>
        <begin position="1"/>
        <end position="38"/>
    </location>
</feature>
<evidence type="ECO:0000313" key="3">
    <source>
        <dbReference type="Proteomes" id="UP000316621"/>
    </source>
</evidence>
<proteinExistence type="predicted"/>
<protein>
    <submittedName>
        <fullName evidence="2">Uncharacterized protein</fullName>
    </submittedName>
</protein>
<evidence type="ECO:0000313" key="2">
    <source>
        <dbReference type="EMBL" id="RZC77964.1"/>
    </source>
</evidence>
<reference evidence="2 3" key="1">
    <citation type="journal article" date="2018" name="Science">
        <title>The opium poppy genome and morphinan production.</title>
        <authorList>
            <person name="Guo L."/>
            <person name="Winzer T."/>
            <person name="Yang X."/>
            <person name="Li Y."/>
            <person name="Ning Z."/>
            <person name="He Z."/>
            <person name="Teodor R."/>
            <person name="Lu Y."/>
            <person name="Bowser T.A."/>
            <person name="Graham I.A."/>
            <person name="Ye K."/>
        </authorList>
    </citation>
    <scope>NUCLEOTIDE SEQUENCE [LARGE SCALE GENOMIC DNA]</scope>
    <source>
        <strain evidence="3">cv. HN1</strain>
        <tissue evidence="2">Leaves</tissue>
    </source>
</reference>